<keyword evidence="11" id="KW-1185">Reference proteome</keyword>
<feature type="region of interest" description="Disordered" evidence="8">
    <location>
        <begin position="448"/>
        <end position="492"/>
    </location>
</feature>
<dbReference type="InterPro" id="IPR001991">
    <property type="entry name" value="Na-dicarboxylate_symporter"/>
</dbReference>
<dbReference type="PANTHER" id="PTHR42865:SF1">
    <property type="entry name" value="AEROBIC C4-DICARBOXYLATE TRANSPORT PROTEIN"/>
    <property type="match status" value="1"/>
</dbReference>
<dbReference type="PANTHER" id="PTHR42865">
    <property type="entry name" value="PROTON/GLUTAMATE-ASPARTATE SYMPORTER"/>
    <property type="match status" value="1"/>
</dbReference>
<evidence type="ECO:0000256" key="8">
    <source>
        <dbReference type="SAM" id="MobiDB-lite"/>
    </source>
</evidence>
<dbReference type="EMBL" id="BAFB01000169">
    <property type="protein sequence ID" value="GAB35518.1"/>
    <property type="molecule type" value="Genomic_DNA"/>
</dbReference>
<accession>H5TPW0</accession>
<dbReference type="FunFam" id="1.10.3860.10:FF:000001">
    <property type="entry name" value="C4-dicarboxylate transport protein"/>
    <property type="match status" value="1"/>
</dbReference>
<comment type="caution">
    <text evidence="10">The sequence shown here is derived from an EMBL/GenBank/DDBJ whole genome shotgun (WGS) entry which is preliminary data.</text>
</comment>
<name>H5TPW0_GORO1</name>
<evidence type="ECO:0000256" key="2">
    <source>
        <dbReference type="ARBA" id="ARBA00022448"/>
    </source>
</evidence>
<feature type="transmembrane region" description="Helical" evidence="9">
    <location>
        <begin position="183"/>
        <end position="208"/>
    </location>
</feature>
<evidence type="ECO:0000313" key="11">
    <source>
        <dbReference type="Proteomes" id="UP000005038"/>
    </source>
</evidence>
<keyword evidence="5" id="KW-0769">Symport</keyword>
<dbReference type="PRINTS" id="PR00173">
    <property type="entry name" value="EDTRNSPORT"/>
</dbReference>
<feature type="transmembrane region" description="Helical" evidence="9">
    <location>
        <begin position="105"/>
        <end position="127"/>
    </location>
</feature>
<keyword evidence="6 9" id="KW-1133">Transmembrane helix</keyword>
<keyword evidence="2" id="KW-0813">Transport</keyword>
<proteinExistence type="predicted"/>
<dbReference type="GO" id="GO:0015366">
    <property type="term" value="F:malate:proton symporter activity"/>
    <property type="evidence" value="ECO:0007669"/>
    <property type="project" value="TreeGrafter"/>
</dbReference>
<feature type="compositionally biased region" description="Basic and acidic residues" evidence="8">
    <location>
        <begin position="478"/>
        <end position="492"/>
    </location>
</feature>
<comment type="subcellular location">
    <subcellularLocation>
        <location evidence="1">Cell membrane</location>
        <topology evidence="1">Multi-pass membrane protein</topology>
    </subcellularLocation>
</comment>
<dbReference type="GO" id="GO:0015138">
    <property type="term" value="F:fumarate transmembrane transporter activity"/>
    <property type="evidence" value="ECO:0007669"/>
    <property type="project" value="TreeGrafter"/>
</dbReference>
<dbReference type="GO" id="GO:0070778">
    <property type="term" value="P:L-aspartate transmembrane transport"/>
    <property type="evidence" value="ECO:0007669"/>
    <property type="project" value="TreeGrafter"/>
</dbReference>
<evidence type="ECO:0000256" key="3">
    <source>
        <dbReference type="ARBA" id="ARBA00022475"/>
    </source>
</evidence>
<gene>
    <name evidence="10" type="primary">dctA</name>
    <name evidence="10" type="ORF">GOOTI_169_00160</name>
</gene>
<dbReference type="Pfam" id="PF00375">
    <property type="entry name" value="SDF"/>
    <property type="match status" value="1"/>
</dbReference>
<organism evidence="10 11">
    <name type="scientific">Gordonia otitidis (strain DSM 44809 / CCUG 52243 / JCM 12355 / NBRC 100426 / IFM 10032)</name>
    <dbReference type="NCBI Taxonomy" id="1108044"/>
    <lineage>
        <taxon>Bacteria</taxon>
        <taxon>Bacillati</taxon>
        <taxon>Actinomycetota</taxon>
        <taxon>Actinomycetes</taxon>
        <taxon>Mycobacteriales</taxon>
        <taxon>Gordoniaceae</taxon>
        <taxon>Gordonia</taxon>
    </lineage>
</organism>
<dbReference type="AlphaFoldDB" id="H5TPW0"/>
<keyword evidence="4 9" id="KW-0812">Transmembrane</keyword>
<dbReference type="InterPro" id="IPR018107">
    <property type="entry name" value="Na-dicarboxylate_symporter_CS"/>
</dbReference>
<dbReference type="SUPFAM" id="SSF118215">
    <property type="entry name" value="Proton glutamate symport protein"/>
    <property type="match status" value="1"/>
</dbReference>
<evidence type="ECO:0000313" key="10">
    <source>
        <dbReference type="EMBL" id="GAB35518.1"/>
    </source>
</evidence>
<reference evidence="10" key="1">
    <citation type="submission" date="2012-02" db="EMBL/GenBank/DDBJ databases">
        <title>Whole genome shotgun sequence of Gordonia otitidis NBRC 100426.</title>
        <authorList>
            <person name="Yoshida I."/>
            <person name="Hosoyama A."/>
            <person name="Tsuchikane K."/>
            <person name="Katsumata H."/>
            <person name="Yamazaki S."/>
            <person name="Fujita N."/>
        </authorList>
    </citation>
    <scope>NUCLEOTIDE SEQUENCE [LARGE SCALE GENOMIC DNA]</scope>
    <source>
        <strain evidence="10">NBRC 100426</strain>
    </source>
</reference>
<sequence>MAHNDESDLSDTCAVTTDIALPDAPAERTKTPWYKSMFTWLIVAIIAGIVIGAVWPDFGSGLKPLADGFIKLIKMLIAPIIFCTVVLGIAHVGDMKAVGRIGIKALIYFEAVTTFALIFGLVIGNLVKPGAGFDINPQTLATGAEAVAEKTSNGELPHTVEFLMNIIPTSAISAFAENELLQVLFFAVLFGLALAKIGSKAPIVLGFVDQSSHVFFTMIGWIMKLAPLGAFGAMAYIIGQYGISSLGSYGKLIACCYLAAVLFILVLAGIVRIFAGVNLWKFIVYIKDELFVALGTASTEVVLPRIMTKLTYAGCSRSTTGLVVPTGYSFNLDGATLYLSICVLFLSQAMGVHLSLGEQLTAMLVLMLTSKGMAGVPGSSFLALSATVSAIGHGSIPVAAVALLLGADRIMDSMRVSVNLIGNCVATFVVAAWEGELDKERMKLVLDGQPVPPLEETNPMTGERELLPEEEGLGLHTVESETKQLDAAKQAD</sequence>
<evidence type="ECO:0000256" key="7">
    <source>
        <dbReference type="ARBA" id="ARBA00023136"/>
    </source>
</evidence>
<dbReference type="NCBIfam" id="NF002461">
    <property type="entry name" value="PRK01663.1"/>
    <property type="match status" value="1"/>
</dbReference>
<feature type="transmembrane region" description="Helical" evidence="9">
    <location>
        <begin position="381"/>
        <end position="404"/>
    </location>
</feature>
<feature type="transmembrane region" description="Helical" evidence="9">
    <location>
        <begin position="37"/>
        <end position="55"/>
    </location>
</feature>
<dbReference type="Gene3D" id="1.10.3860.10">
    <property type="entry name" value="Sodium:dicarboxylate symporter"/>
    <property type="match status" value="1"/>
</dbReference>
<evidence type="ECO:0000256" key="9">
    <source>
        <dbReference type="SAM" id="Phobius"/>
    </source>
</evidence>
<keyword evidence="3" id="KW-1003">Cell membrane</keyword>
<protein>
    <submittedName>
        <fullName evidence="10">C4-dicarboxylate transport protein</fullName>
    </submittedName>
</protein>
<evidence type="ECO:0000256" key="1">
    <source>
        <dbReference type="ARBA" id="ARBA00004651"/>
    </source>
</evidence>
<dbReference type="Proteomes" id="UP000005038">
    <property type="component" value="Unassembled WGS sequence"/>
</dbReference>
<feature type="transmembrane region" description="Helical" evidence="9">
    <location>
        <begin position="214"/>
        <end position="237"/>
    </location>
</feature>
<feature type="transmembrane region" description="Helical" evidence="9">
    <location>
        <begin position="337"/>
        <end position="369"/>
    </location>
</feature>
<feature type="transmembrane region" description="Helical" evidence="9">
    <location>
        <begin position="249"/>
        <end position="275"/>
    </location>
</feature>
<keyword evidence="7 9" id="KW-0472">Membrane</keyword>
<dbReference type="STRING" id="1108044.GOOTI_169_00160"/>
<dbReference type="PROSITE" id="PS00714">
    <property type="entry name" value="NA_DICARBOXYL_SYMP_2"/>
    <property type="match status" value="1"/>
</dbReference>
<feature type="transmembrane region" description="Helical" evidence="9">
    <location>
        <begin position="75"/>
        <end position="93"/>
    </location>
</feature>
<evidence type="ECO:0000256" key="5">
    <source>
        <dbReference type="ARBA" id="ARBA00022847"/>
    </source>
</evidence>
<evidence type="ECO:0000256" key="6">
    <source>
        <dbReference type="ARBA" id="ARBA00022989"/>
    </source>
</evidence>
<dbReference type="GO" id="GO:0015141">
    <property type="term" value="F:succinate transmembrane transporter activity"/>
    <property type="evidence" value="ECO:0007669"/>
    <property type="project" value="TreeGrafter"/>
</dbReference>
<dbReference type="GO" id="GO:0005886">
    <property type="term" value="C:plasma membrane"/>
    <property type="evidence" value="ECO:0007669"/>
    <property type="project" value="UniProtKB-SubCell"/>
</dbReference>
<dbReference type="InterPro" id="IPR036458">
    <property type="entry name" value="Na:dicarbo_symporter_sf"/>
</dbReference>
<evidence type="ECO:0000256" key="4">
    <source>
        <dbReference type="ARBA" id="ARBA00022692"/>
    </source>
</evidence>